<feature type="compositionally biased region" description="Low complexity" evidence="5">
    <location>
        <begin position="594"/>
        <end position="607"/>
    </location>
</feature>
<evidence type="ECO:0000313" key="7">
    <source>
        <dbReference type="Proteomes" id="UP000215902"/>
    </source>
</evidence>
<comment type="catalytic activity">
    <reaction evidence="4">
        <text>RNA(n) + ATP = RNA(n)-3'-adenine ribonucleotide + diphosphate</text>
        <dbReference type="Rhea" id="RHEA:11332"/>
        <dbReference type="Rhea" id="RHEA-COMP:14527"/>
        <dbReference type="Rhea" id="RHEA-COMP:17347"/>
        <dbReference type="ChEBI" id="CHEBI:30616"/>
        <dbReference type="ChEBI" id="CHEBI:33019"/>
        <dbReference type="ChEBI" id="CHEBI:140395"/>
        <dbReference type="ChEBI" id="CHEBI:173115"/>
        <dbReference type="EC" id="2.7.7.19"/>
    </reaction>
    <physiologicalReaction direction="left-to-right" evidence="4">
        <dbReference type="Rhea" id="RHEA:11333"/>
    </physiologicalReaction>
</comment>
<dbReference type="InterPro" id="IPR012937">
    <property type="entry name" value="TET5"/>
</dbReference>
<dbReference type="AlphaFoldDB" id="A0A267H5C3"/>
<accession>A0A267H5C3</accession>
<dbReference type="OrthoDB" id="10065073at2759"/>
<dbReference type="PANTHER" id="PTHR12974:SF36">
    <property type="entry name" value="POLYNUCLEOTIDE ADENYLYLTRANSFERASE"/>
    <property type="match status" value="1"/>
</dbReference>
<dbReference type="PANTHER" id="PTHR12974">
    <property type="entry name" value="PRION-LIKE- Q/N-RICH -DOMAIN-BEARING PROTEIN PROTEIN 44"/>
    <property type="match status" value="1"/>
</dbReference>
<keyword evidence="3" id="KW-0808">Transferase</keyword>
<sequence>GFSGLDNYYLGAPLHWEIRFRRKKKSSPSQSKTMEGLAEVNGHNEATELMEQEAAMSAVADAAETEDLGELEEAVEAVESMSSNSRYSVLCFEQVQLLHEFMQREICIQGRGPYPTLRLTLRDLVSRVRARIEADGVAVRDVRLNGSSASFIIGMNSAQSYNDLDLLFGVDLSAPDTVDRIKLSVLDCLHSFLPSGSEEILKRRHCSGPAWGRSDSNMMEGYVRKLVRIQSTDSWSLISLGYANSSQPEGLTVELKFVDKMRRKFEFTVDSFQIILDSLCTFYSVKSEEPPAISEHFYPTVIAESVSGSFVEAYGHLMKKEISTRNPEEIRGGGLLKYCKLLVDGFLPAQGVDVVNLEKYMCSRFFIDFPDLKKQRAKMESYLAAHFPSDRDLEQRVHYLQILHQVVKSSTVCLMQQERRSTLYLISDMIGEIYIDIEARNHVIALEPFNSTDWVLDQVFYGTQYFPTHLTPVGSPHAAAAAAAAAAAEVGAADYYGTPVYSDGTGRFYSCILSTSQGHCSALPAGHFLSTGGDPRLQQQQQQQAMMPQSSYFAMPALSLSESVSSGCSSGGGSESQQSSNASSAVEFLMEFPQPQKQVQIQTQQQQLPAITVTSDSGSSD</sequence>
<comment type="similarity">
    <text evidence="1">Belongs to the TENT family.</text>
</comment>
<dbReference type="GO" id="GO:0003723">
    <property type="term" value="F:RNA binding"/>
    <property type="evidence" value="ECO:0007669"/>
    <property type="project" value="TreeGrafter"/>
</dbReference>
<evidence type="ECO:0000256" key="4">
    <source>
        <dbReference type="ARBA" id="ARBA00047933"/>
    </source>
</evidence>
<dbReference type="SMART" id="SM01153">
    <property type="entry name" value="DUF1693"/>
    <property type="match status" value="1"/>
</dbReference>
<dbReference type="GO" id="GO:1990817">
    <property type="term" value="F:poly(A) RNA polymerase activity"/>
    <property type="evidence" value="ECO:0007669"/>
    <property type="project" value="UniProtKB-EC"/>
</dbReference>
<dbReference type="EC" id="2.7.7.19" evidence="2"/>
<protein>
    <recommendedName>
        <fullName evidence="2">polynucleotide adenylyltransferase</fullName>
        <ecNumber evidence="2">2.7.7.19</ecNumber>
    </recommendedName>
</protein>
<feature type="compositionally biased region" description="Polar residues" evidence="5">
    <location>
        <begin position="608"/>
        <end position="621"/>
    </location>
</feature>
<proteinExistence type="inferred from homology"/>
<evidence type="ECO:0000256" key="1">
    <source>
        <dbReference type="ARBA" id="ARBA00007631"/>
    </source>
</evidence>
<name>A0A267H5C3_9PLAT</name>
<reference evidence="6 7" key="1">
    <citation type="submission" date="2017-06" db="EMBL/GenBank/DDBJ databases">
        <title>A platform for efficient transgenesis in Macrostomum lignano, a flatworm model organism for stem cell research.</title>
        <authorList>
            <person name="Berezikov E."/>
        </authorList>
    </citation>
    <scope>NUCLEOTIDE SEQUENCE [LARGE SCALE GENOMIC DNA]</scope>
    <source>
        <strain evidence="6">DV1</strain>
        <tissue evidence="6">Whole organism</tissue>
    </source>
</reference>
<dbReference type="STRING" id="282301.A0A267H5C3"/>
<gene>
    <name evidence="6" type="ORF">BOX15_Mlig028556g2</name>
</gene>
<feature type="region of interest" description="Disordered" evidence="5">
    <location>
        <begin position="564"/>
        <end position="621"/>
    </location>
</feature>
<keyword evidence="7" id="KW-1185">Reference proteome</keyword>
<evidence type="ECO:0000313" key="6">
    <source>
        <dbReference type="EMBL" id="PAA93475.1"/>
    </source>
</evidence>
<organism evidence="6 7">
    <name type="scientific">Macrostomum lignano</name>
    <dbReference type="NCBI Taxonomy" id="282301"/>
    <lineage>
        <taxon>Eukaryota</taxon>
        <taxon>Metazoa</taxon>
        <taxon>Spiralia</taxon>
        <taxon>Lophotrochozoa</taxon>
        <taxon>Platyhelminthes</taxon>
        <taxon>Rhabditophora</taxon>
        <taxon>Macrostomorpha</taxon>
        <taxon>Macrostomida</taxon>
        <taxon>Macrostomidae</taxon>
        <taxon>Macrostomum</taxon>
    </lineage>
</organism>
<evidence type="ECO:0000256" key="2">
    <source>
        <dbReference type="ARBA" id="ARBA00012388"/>
    </source>
</evidence>
<evidence type="ECO:0000256" key="5">
    <source>
        <dbReference type="SAM" id="MobiDB-lite"/>
    </source>
</evidence>
<dbReference type="Pfam" id="PF07984">
    <property type="entry name" value="NTP_transf_7"/>
    <property type="match status" value="1"/>
</dbReference>
<dbReference type="EMBL" id="NIVC01000027">
    <property type="protein sequence ID" value="PAA93475.1"/>
    <property type="molecule type" value="Genomic_DNA"/>
</dbReference>
<dbReference type="Proteomes" id="UP000215902">
    <property type="component" value="Unassembled WGS sequence"/>
</dbReference>
<dbReference type="GO" id="GO:0048255">
    <property type="term" value="P:mRNA stabilization"/>
    <property type="evidence" value="ECO:0007669"/>
    <property type="project" value="TreeGrafter"/>
</dbReference>
<evidence type="ECO:0000256" key="3">
    <source>
        <dbReference type="ARBA" id="ARBA00022679"/>
    </source>
</evidence>
<feature type="compositionally biased region" description="Low complexity" evidence="5">
    <location>
        <begin position="575"/>
        <end position="586"/>
    </location>
</feature>
<feature type="non-terminal residue" evidence="6">
    <location>
        <position position="1"/>
    </location>
</feature>
<comment type="caution">
    <text evidence="6">The sequence shown here is derived from an EMBL/GenBank/DDBJ whole genome shotgun (WGS) entry which is preliminary data.</text>
</comment>